<keyword evidence="2" id="KW-1185">Reference proteome</keyword>
<gene>
    <name evidence="1" type="ORF">OW255_16890</name>
</gene>
<evidence type="ECO:0000313" key="1">
    <source>
        <dbReference type="EMBL" id="WAJ23225.1"/>
    </source>
</evidence>
<accession>A0ABY7A971</accession>
<name>A0ABY7A971_9FIRM</name>
<evidence type="ECO:0000313" key="2">
    <source>
        <dbReference type="Proteomes" id="UP001163115"/>
    </source>
</evidence>
<proteinExistence type="predicted"/>
<protein>
    <submittedName>
        <fullName evidence="1">Uncharacterized protein</fullName>
    </submittedName>
</protein>
<dbReference type="RefSeq" id="WP_268114738.1">
    <property type="nucleotide sequence ID" value="NZ_CP113524.1"/>
</dbReference>
<sequence length="102" mass="12201">MDIHNHNLNIHYTAPNEVWDKLGELYKKMPHWNGLVDGCPQWYGKDQKLIDVSVEPSGLTFYAELPEEEWEEWFSLFKREATKLLGYPIGEPEDGFEFYYWE</sequence>
<dbReference type="Proteomes" id="UP001163115">
    <property type="component" value="Chromosome"/>
</dbReference>
<dbReference type="EMBL" id="CP113524">
    <property type="protein sequence ID" value="WAJ23225.1"/>
    <property type="molecule type" value="Genomic_DNA"/>
</dbReference>
<reference evidence="1" key="1">
    <citation type="submission" date="2022-11" db="EMBL/GenBank/DDBJ databases">
        <title>Lacrimispora xylanolytica sy1, complete genome.</title>
        <authorList>
            <person name="Choi S."/>
        </authorList>
    </citation>
    <scope>NUCLEOTIDE SEQUENCE</scope>
    <source>
        <strain evidence="1">Sy1</strain>
    </source>
</reference>
<organism evidence="1 2">
    <name type="scientific">Lacrimispora xylanolytica</name>
    <dbReference type="NCBI Taxonomy" id="29375"/>
    <lineage>
        <taxon>Bacteria</taxon>
        <taxon>Bacillati</taxon>
        <taxon>Bacillota</taxon>
        <taxon>Clostridia</taxon>
        <taxon>Lachnospirales</taxon>
        <taxon>Lachnospiraceae</taxon>
        <taxon>Lacrimispora</taxon>
    </lineage>
</organism>